<proteinExistence type="predicted"/>
<reference evidence="1" key="1">
    <citation type="submission" date="2021-02" db="EMBL/GenBank/DDBJ databases">
        <authorList>
            <person name="Palmer J.M."/>
        </authorList>
    </citation>
    <scope>NUCLEOTIDE SEQUENCE</scope>
    <source>
        <strain evidence="1">SCRP734</strain>
    </source>
</reference>
<dbReference type="OrthoDB" id="543798at2759"/>
<gene>
    <name evidence="1" type="ORF">PHYPSEUDO_015123</name>
</gene>
<dbReference type="AlphaFoldDB" id="A0A8T1W2X9"/>
<name>A0A8T1W2X9_9STRA</name>
<dbReference type="PANTHER" id="PTHR46586:SF3">
    <property type="entry name" value="ANKYRIN REPEAT-CONTAINING PROTEIN"/>
    <property type="match status" value="1"/>
</dbReference>
<comment type="caution">
    <text evidence="1">The sequence shown here is derived from an EMBL/GenBank/DDBJ whole genome shotgun (WGS) entry which is preliminary data.</text>
</comment>
<keyword evidence="2" id="KW-1185">Reference proteome</keyword>
<protein>
    <submittedName>
        <fullName evidence="1">Uncharacterized protein</fullName>
    </submittedName>
</protein>
<organism evidence="1 2">
    <name type="scientific">Phytophthora pseudosyringae</name>
    <dbReference type="NCBI Taxonomy" id="221518"/>
    <lineage>
        <taxon>Eukaryota</taxon>
        <taxon>Sar</taxon>
        <taxon>Stramenopiles</taxon>
        <taxon>Oomycota</taxon>
        <taxon>Peronosporomycetes</taxon>
        <taxon>Peronosporales</taxon>
        <taxon>Peronosporaceae</taxon>
        <taxon>Phytophthora</taxon>
    </lineage>
</organism>
<evidence type="ECO:0000313" key="1">
    <source>
        <dbReference type="EMBL" id="KAG7386918.1"/>
    </source>
</evidence>
<accession>A0A8T1W2X9</accession>
<dbReference type="PANTHER" id="PTHR46586">
    <property type="entry name" value="ANKYRIN REPEAT-CONTAINING PROTEIN"/>
    <property type="match status" value="1"/>
</dbReference>
<dbReference type="InterPro" id="IPR052050">
    <property type="entry name" value="SecEffector_AnkRepeat"/>
</dbReference>
<sequence length="350" mass="38638">MPKPIRRPLPPSPPSLASVAFVSRQWPRIEALDHVTRELDALLDHSQLWTLAEACGAGHEHLVERIAARDAAQNQRKAQLQRQALATTAMASAAAGGHVAVLRRLAALFPGARVTKAVEAAARNGHVHVLQWLHEQQDALDVFWGAREMLVAVRNGHLDAARWLHRHTTPPEHQFLIDEAARCGDLAMIRWLHSVGAAAECSVNAAANAAENGHLETLKWLTEHCFHHECPEGCSLFGMNNAVGAGRLDILQWLHSNYGMGCNSRAMEAAASGGHFDILDFLHREGLASCSADVSIKAVAEGHLEILEYLFQHYPESIPSARLLRIAKRHDLYCVDWLVRTGKAVDYETW</sequence>
<evidence type="ECO:0000313" key="2">
    <source>
        <dbReference type="Proteomes" id="UP000694044"/>
    </source>
</evidence>
<dbReference type="Proteomes" id="UP000694044">
    <property type="component" value="Unassembled WGS sequence"/>
</dbReference>
<dbReference type="EMBL" id="JAGDFM010000090">
    <property type="protein sequence ID" value="KAG7386918.1"/>
    <property type="molecule type" value="Genomic_DNA"/>
</dbReference>